<feature type="transmembrane region" description="Helical" evidence="6">
    <location>
        <begin position="170"/>
        <end position="188"/>
    </location>
</feature>
<feature type="transmembrane region" description="Helical" evidence="6">
    <location>
        <begin position="139"/>
        <end position="158"/>
    </location>
</feature>
<dbReference type="Proteomes" id="UP000503640">
    <property type="component" value="Unassembled WGS sequence"/>
</dbReference>
<feature type="transmembrane region" description="Helical" evidence="6">
    <location>
        <begin position="89"/>
        <end position="118"/>
    </location>
</feature>
<feature type="transmembrane region" description="Helical" evidence="6">
    <location>
        <begin position="195"/>
        <end position="213"/>
    </location>
</feature>
<sequence>MAGAAKAVAAPAAGSPRPARRTAAVLQVLTAAALWGVNGVVARALFQRAVDPGHLVQVRMLVGGLALVPLALARGVAPGAFAPRRLPALALYALLLAAVQLTYFQAIAAAGVAVAIFLQYTAPLLVAAFEAVRARRLPSPLVAAALATASAGSALLVLPGGGVRVPAAGLAWGLGAAFAFASATVTAGELRRGGLGAIPLLAVGLTLGSLVFVPVRTPWQALASIPPADVPYFLYVALLASALPFTLYAAALAVLPGSVAMLLAMLEPVLAAALAWVALGEALSPLQLAGGALILGAIALAARVK</sequence>
<dbReference type="PANTHER" id="PTHR32322">
    <property type="entry name" value="INNER MEMBRANE TRANSPORTER"/>
    <property type="match status" value="1"/>
</dbReference>
<dbReference type="Pfam" id="PF00892">
    <property type="entry name" value="EamA"/>
    <property type="match status" value="2"/>
</dbReference>
<dbReference type="AlphaFoldDB" id="A0A7I9VTY5"/>
<gene>
    <name evidence="8" type="ORF">AMYX_41680</name>
</gene>
<feature type="transmembrane region" description="Helical" evidence="6">
    <location>
        <begin position="24"/>
        <end position="46"/>
    </location>
</feature>
<evidence type="ECO:0000256" key="4">
    <source>
        <dbReference type="ARBA" id="ARBA00022989"/>
    </source>
</evidence>
<dbReference type="InterPro" id="IPR000620">
    <property type="entry name" value="EamA_dom"/>
</dbReference>
<reference evidence="9" key="1">
    <citation type="journal article" date="2020" name="Appl. Environ. Microbiol.">
        <title>Diazotrophic Anaeromyxobacter Isolates from Soils.</title>
        <authorList>
            <person name="Masuda Y."/>
            <person name="Yamanaka H."/>
            <person name="Xu Z.X."/>
            <person name="Shiratori Y."/>
            <person name="Aono T."/>
            <person name="Amachi S."/>
            <person name="Senoo K."/>
            <person name="Itoh H."/>
        </authorList>
    </citation>
    <scope>NUCLEOTIDE SEQUENCE [LARGE SCALE GENOMIC DNA]</scope>
    <source>
        <strain evidence="9">R267</strain>
    </source>
</reference>
<keyword evidence="4 6" id="KW-1133">Transmembrane helix</keyword>
<evidence type="ECO:0000313" key="8">
    <source>
        <dbReference type="EMBL" id="GEJ59427.1"/>
    </source>
</evidence>
<feature type="transmembrane region" description="Helical" evidence="6">
    <location>
        <begin position="262"/>
        <end position="279"/>
    </location>
</feature>
<keyword evidence="9" id="KW-1185">Reference proteome</keyword>
<dbReference type="RefSeq" id="WP_176068915.1">
    <property type="nucleotide sequence ID" value="NZ_BJTG01000014.1"/>
</dbReference>
<dbReference type="GO" id="GO:0016020">
    <property type="term" value="C:membrane"/>
    <property type="evidence" value="ECO:0007669"/>
    <property type="project" value="UniProtKB-SubCell"/>
</dbReference>
<proteinExistence type="inferred from homology"/>
<dbReference type="EMBL" id="BJTG01000014">
    <property type="protein sequence ID" value="GEJ59427.1"/>
    <property type="molecule type" value="Genomic_DNA"/>
</dbReference>
<evidence type="ECO:0000256" key="2">
    <source>
        <dbReference type="ARBA" id="ARBA00007362"/>
    </source>
</evidence>
<feature type="transmembrane region" description="Helical" evidence="6">
    <location>
        <begin position="285"/>
        <end position="304"/>
    </location>
</feature>
<dbReference type="SUPFAM" id="SSF103481">
    <property type="entry name" value="Multidrug resistance efflux transporter EmrE"/>
    <property type="match status" value="2"/>
</dbReference>
<dbReference type="PANTHER" id="PTHR32322:SF2">
    <property type="entry name" value="EAMA DOMAIN-CONTAINING PROTEIN"/>
    <property type="match status" value="1"/>
</dbReference>
<dbReference type="InterPro" id="IPR050638">
    <property type="entry name" value="AA-Vitamin_Transporters"/>
</dbReference>
<evidence type="ECO:0000256" key="1">
    <source>
        <dbReference type="ARBA" id="ARBA00004141"/>
    </source>
</evidence>
<protein>
    <submittedName>
        <fullName evidence="8">Membrane protein</fullName>
    </submittedName>
</protein>
<accession>A0A7I9VTY5</accession>
<evidence type="ECO:0000256" key="6">
    <source>
        <dbReference type="SAM" id="Phobius"/>
    </source>
</evidence>
<evidence type="ECO:0000256" key="5">
    <source>
        <dbReference type="ARBA" id="ARBA00023136"/>
    </source>
</evidence>
<organism evidence="8 9">
    <name type="scientific">Anaeromyxobacter diazotrophicus</name>
    <dbReference type="NCBI Taxonomy" id="2590199"/>
    <lineage>
        <taxon>Bacteria</taxon>
        <taxon>Pseudomonadati</taxon>
        <taxon>Myxococcota</taxon>
        <taxon>Myxococcia</taxon>
        <taxon>Myxococcales</taxon>
        <taxon>Cystobacterineae</taxon>
        <taxon>Anaeromyxobacteraceae</taxon>
        <taxon>Anaeromyxobacter</taxon>
    </lineage>
</organism>
<evidence type="ECO:0000256" key="3">
    <source>
        <dbReference type="ARBA" id="ARBA00022692"/>
    </source>
</evidence>
<evidence type="ECO:0000259" key="7">
    <source>
        <dbReference type="Pfam" id="PF00892"/>
    </source>
</evidence>
<keyword evidence="3 6" id="KW-0812">Transmembrane</keyword>
<feature type="domain" description="EamA" evidence="7">
    <location>
        <begin position="24"/>
        <end position="157"/>
    </location>
</feature>
<comment type="caution">
    <text evidence="8">The sequence shown here is derived from an EMBL/GenBank/DDBJ whole genome shotgun (WGS) entry which is preliminary data.</text>
</comment>
<dbReference type="InterPro" id="IPR037185">
    <property type="entry name" value="EmrE-like"/>
</dbReference>
<comment type="similarity">
    <text evidence="2">Belongs to the EamA transporter family.</text>
</comment>
<dbReference type="Gene3D" id="1.10.3730.20">
    <property type="match status" value="1"/>
</dbReference>
<comment type="subcellular location">
    <subcellularLocation>
        <location evidence="1">Membrane</location>
        <topology evidence="1">Multi-pass membrane protein</topology>
    </subcellularLocation>
</comment>
<keyword evidence="5 6" id="KW-0472">Membrane</keyword>
<feature type="transmembrane region" description="Helical" evidence="6">
    <location>
        <begin position="58"/>
        <end position="77"/>
    </location>
</feature>
<feature type="transmembrane region" description="Helical" evidence="6">
    <location>
        <begin position="233"/>
        <end position="255"/>
    </location>
</feature>
<evidence type="ECO:0000313" key="9">
    <source>
        <dbReference type="Proteomes" id="UP000503640"/>
    </source>
</evidence>
<feature type="domain" description="EamA" evidence="7">
    <location>
        <begin position="169"/>
        <end position="301"/>
    </location>
</feature>
<name>A0A7I9VTY5_9BACT</name>